<keyword evidence="2" id="KW-1185">Reference proteome</keyword>
<dbReference type="AlphaFoldDB" id="C6LHB4"/>
<name>C6LHB4_9FIRM</name>
<gene>
    <name evidence="1" type="ORF">BRYFOR_08025</name>
</gene>
<protein>
    <submittedName>
        <fullName evidence="1">Uncharacterized protein</fullName>
    </submittedName>
</protein>
<dbReference type="EMBL" id="ACCL02000014">
    <property type="protein sequence ID" value="EET59901.1"/>
    <property type="molecule type" value="Genomic_DNA"/>
</dbReference>
<proteinExistence type="predicted"/>
<dbReference type="Proteomes" id="UP000005561">
    <property type="component" value="Unassembled WGS sequence"/>
</dbReference>
<sequence>MSINFHYFYQQKFSLFLSTDLSYTGDKKHPLLVPAKPKGDAFK</sequence>
<evidence type="ECO:0000313" key="1">
    <source>
        <dbReference type="EMBL" id="EET59901.1"/>
    </source>
</evidence>
<organism evidence="1 2">
    <name type="scientific">Marvinbryantia formatexigens DSM 14469</name>
    <dbReference type="NCBI Taxonomy" id="478749"/>
    <lineage>
        <taxon>Bacteria</taxon>
        <taxon>Bacillati</taxon>
        <taxon>Bacillota</taxon>
        <taxon>Clostridia</taxon>
        <taxon>Lachnospirales</taxon>
        <taxon>Lachnospiraceae</taxon>
        <taxon>Marvinbryantia</taxon>
    </lineage>
</organism>
<comment type="caution">
    <text evidence="1">The sequence shown here is derived from an EMBL/GenBank/DDBJ whole genome shotgun (WGS) entry which is preliminary data.</text>
</comment>
<accession>C6LHB4</accession>
<evidence type="ECO:0000313" key="2">
    <source>
        <dbReference type="Proteomes" id="UP000005561"/>
    </source>
</evidence>
<reference evidence="1" key="1">
    <citation type="submission" date="2009-07" db="EMBL/GenBank/DDBJ databases">
        <authorList>
            <person name="Weinstock G."/>
            <person name="Sodergren E."/>
            <person name="Clifton S."/>
            <person name="Fulton L."/>
            <person name="Fulton B."/>
            <person name="Courtney L."/>
            <person name="Fronick C."/>
            <person name="Harrison M."/>
            <person name="Strong C."/>
            <person name="Farmer C."/>
            <person name="Delahaunty K."/>
            <person name="Markovic C."/>
            <person name="Hall O."/>
            <person name="Minx P."/>
            <person name="Tomlinson C."/>
            <person name="Mitreva M."/>
            <person name="Nelson J."/>
            <person name="Hou S."/>
            <person name="Wollam A."/>
            <person name="Pepin K.H."/>
            <person name="Johnson M."/>
            <person name="Bhonagiri V."/>
            <person name="Nash W.E."/>
            <person name="Warren W."/>
            <person name="Chinwalla A."/>
            <person name="Mardis E.R."/>
            <person name="Wilson R.K."/>
        </authorList>
    </citation>
    <scope>NUCLEOTIDE SEQUENCE [LARGE SCALE GENOMIC DNA]</scope>
    <source>
        <strain evidence="1">DSM 14469</strain>
    </source>
</reference>